<protein>
    <recommendedName>
        <fullName evidence="1">DUF4189 domain-containing protein</fullName>
    </recommendedName>
</protein>
<gene>
    <name evidence="2" type="ORF">ABB28_16505</name>
</gene>
<dbReference type="PATRIC" id="fig|517011.3.peg.3553"/>
<proteinExistence type="predicted"/>
<name>A0A0R0CP43_9GAMM</name>
<evidence type="ECO:0000313" key="3">
    <source>
        <dbReference type="Proteomes" id="UP000051386"/>
    </source>
</evidence>
<accession>A0A0R0CP43</accession>
<feature type="domain" description="DUF4189" evidence="1">
    <location>
        <begin position="60"/>
        <end position="159"/>
    </location>
</feature>
<dbReference type="InterPro" id="IPR025240">
    <property type="entry name" value="DUF4189"/>
</dbReference>
<dbReference type="EMBL" id="LDJK01000096">
    <property type="protein sequence ID" value="KRG67614.1"/>
    <property type="molecule type" value="Genomic_DNA"/>
</dbReference>
<keyword evidence="3" id="KW-1185">Reference proteome</keyword>
<comment type="caution">
    <text evidence="2">The sequence shown here is derived from an EMBL/GenBank/DDBJ whole genome shotgun (WGS) entry which is preliminary data.</text>
</comment>
<evidence type="ECO:0000313" key="2">
    <source>
        <dbReference type="EMBL" id="KRG67614.1"/>
    </source>
</evidence>
<reference evidence="2 3" key="1">
    <citation type="submission" date="2015-05" db="EMBL/GenBank/DDBJ databases">
        <title>Genome sequencing and analysis of members of genus Stenotrophomonas.</title>
        <authorList>
            <person name="Patil P.P."/>
            <person name="Midha S."/>
            <person name="Patil P.B."/>
        </authorList>
    </citation>
    <scope>NUCLEOTIDE SEQUENCE [LARGE SCALE GENOMIC DNA]</scope>
    <source>
        <strain evidence="2 3">DSM 21508</strain>
    </source>
</reference>
<dbReference type="Proteomes" id="UP000051386">
    <property type="component" value="Unassembled WGS sequence"/>
</dbReference>
<organism evidence="2 3">
    <name type="scientific">Stenotrophomonas chelatiphaga</name>
    <dbReference type="NCBI Taxonomy" id="517011"/>
    <lineage>
        <taxon>Bacteria</taxon>
        <taxon>Pseudomonadati</taxon>
        <taxon>Pseudomonadota</taxon>
        <taxon>Gammaproteobacteria</taxon>
        <taxon>Lysobacterales</taxon>
        <taxon>Lysobacteraceae</taxon>
        <taxon>Stenotrophomonas</taxon>
    </lineage>
</organism>
<evidence type="ECO:0000259" key="1">
    <source>
        <dbReference type="Pfam" id="PF13827"/>
    </source>
</evidence>
<sequence length="167" mass="16884">MVCSWLPAFPAFAEGRCPPGQYPVGGQGVGGCAPIPGAAASQQRAAPQATAPTSRWGTRWGAIVASAATSDAGAATGRLTKSDALSEAMAKCRRNGATDCKVMAEYSNQCVAWVVPDGGDATALGGLGEGATPELAMKKAQSYCENRAGNGCEVAYSACSLPEIEPI</sequence>
<dbReference type="Pfam" id="PF13827">
    <property type="entry name" value="DUF4189"/>
    <property type="match status" value="1"/>
</dbReference>
<dbReference type="AlphaFoldDB" id="A0A0R0CP43"/>